<dbReference type="PANTHER" id="PTHR43024">
    <property type="entry name" value="UDP-N-ACETYLMURAMOYL-TRIPEPTIDE--D-ALANYL-D-ALANINE LIGASE"/>
    <property type="match status" value="1"/>
</dbReference>
<evidence type="ECO:0000256" key="1">
    <source>
        <dbReference type="ARBA" id="ARBA00022598"/>
    </source>
</evidence>
<evidence type="ECO:0000313" key="8">
    <source>
        <dbReference type="Proteomes" id="UP000297635"/>
    </source>
</evidence>
<sequence length="534" mass="58979">MITILSAIAALLAIACFFVEFRRDLMMLQQNSYRNERYSRWLRASQDTTSAMRLVSGAVVLASMSTLSVPVVSMSLIAFVSAVNVIILVRRRYKKPLVMTNRAWRIFSVMLILAVVIVVSTGIVGWKYGKGFEYAAVASLCVFCFSHLFSMSANWLLKPVEKHINNGYYKDAERILRSMPDLKIIGVTGSYGKTSTKHYLNRILSEHFDVMMTPGSYNTTMGVIRTVREYLKPYNEVFIVEMGAKQIGDIKEICDLVHPSVGIVTAVGEQHLESFKSIENVQRTKFELIDSLPSDGGLAVINDDFPYVANRPVSNVECVRYAVSNPGNAGYVATDITYTPAGTQFTVRTPQGASLEFSTRLVGECNVSNLLAAVIVAMRLGVPEDKIRYAVGQIEQVEHRLNMKRTPGGVTIIDDAFNSNPTGSSMALDVLAMMTQGRRIVVTPGMIELGDRQEELNRNFGQKIAASADIAIVVGEYNREAIVDGINESKEKDASSATEVHTVPTFLDSQSLLGSILRPGDTVLYENDLPDTFK</sequence>
<dbReference type="Pfam" id="PF02875">
    <property type="entry name" value="Mur_ligase_C"/>
    <property type="match status" value="1"/>
</dbReference>
<feature type="transmembrane region" description="Helical" evidence="4">
    <location>
        <begin position="109"/>
        <end position="128"/>
    </location>
</feature>
<dbReference type="InterPro" id="IPR036565">
    <property type="entry name" value="Mur-like_cat_sf"/>
</dbReference>
<evidence type="ECO:0000256" key="3">
    <source>
        <dbReference type="ARBA" id="ARBA00022840"/>
    </source>
</evidence>
<dbReference type="Pfam" id="PF08245">
    <property type="entry name" value="Mur_ligase_M"/>
    <property type="match status" value="1"/>
</dbReference>
<keyword evidence="4" id="KW-0812">Transmembrane</keyword>
<dbReference type="GO" id="GO:0016881">
    <property type="term" value="F:acid-amino acid ligase activity"/>
    <property type="evidence" value="ECO:0007669"/>
    <property type="project" value="InterPro"/>
</dbReference>
<dbReference type="Gene3D" id="3.90.190.20">
    <property type="entry name" value="Mur ligase, C-terminal domain"/>
    <property type="match status" value="1"/>
</dbReference>
<dbReference type="EMBL" id="SJSA01000002">
    <property type="protein sequence ID" value="TGG36835.1"/>
    <property type="molecule type" value="Genomic_DNA"/>
</dbReference>
<feature type="transmembrane region" description="Helical" evidence="4">
    <location>
        <begin position="67"/>
        <end position="89"/>
    </location>
</feature>
<dbReference type="InterPro" id="IPR004101">
    <property type="entry name" value="Mur_ligase_C"/>
</dbReference>
<feature type="domain" description="Mur ligase central" evidence="6">
    <location>
        <begin position="187"/>
        <end position="377"/>
    </location>
</feature>
<gene>
    <name evidence="7" type="ORF">EZ315_13465</name>
</gene>
<accession>A0A4Z0V5R4</accession>
<evidence type="ECO:0000313" key="7">
    <source>
        <dbReference type="EMBL" id="TGG36835.1"/>
    </source>
</evidence>
<evidence type="ECO:0000256" key="4">
    <source>
        <dbReference type="SAM" id="Phobius"/>
    </source>
</evidence>
<name>A0A4Z0V5R4_9BACT</name>
<evidence type="ECO:0000259" key="6">
    <source>
        <dbReference type="Pfam" id="PF08245"/>
    </source>
</evidence>
<proteinExistence type="predicted"/>
<keyword evidence="8" id="KW-1185">Reference proteome</keyword>
<dbReference type="PANTHER" id="PTHR43024:SF1">
    <property type="entry name" value="UDP-N-ACETYLMURAMOYL-TRIPEPTIDE--D-ALANYL-D-ALANINE LIGASE"/>
    <property type="match status" value="1"/>
</dbReference>
<keyword evidence="1 7" id="KW-0436">Ligase</keyword>
<keyword evidence="4" id="KW-0472">Membrane</keyword>
<dbReference type="InterPro" id="IPR036615">
    <property type="entry name" value="Mur_ligase_C_dom_sf"/>
</dbReference>
<dbReference type="InterPro" id="IPR013221">
    <property type="entry name" value="Mur_ligase_cen"/>
</dbReference>
<evidence type="ECO:0000259" key="5">
    <source>
        <dbReference type="Pfam" id="PF02875"/>
    </source>
</evidence>
<dbReference type="GeneID" id="82150801"/>
<dbReference type="InterPro" id="IPR051046">
    <property type="entry name" value="MurCDEF_CellWall_CoF430Synth"/>
</dbReference>
<keyword evidence="3" id="KW-0067">ATP-binding</keyword>
<feature type="domain" description="Mur ligase C-terminal" evidence="5">
    <location>
        <begin position="399"/>
        <end position="524"/>
    </location>
</feature>
<dbReference type="GO" id="GO:0005524">
    <property type="term" value="F:ATP binding"/>
    <property type="evidence" value="ECO:0007669"/>
    <property type="project" value="UniProtKB-KW"/>
</dbReference>
<comment type="caution">
    <text evidence="7">The sequence shown here is derived from an EMBL/GenBank/DDBJ whole genome shotgun (WGS) entry which is preliminary data.</text>
</comment>
<feature type="transmembrane region" description="Helical" evidence="4">
    <location>
        <begin position="134"/>
        <end position="157"/>
    </location>
</feature>
<keyword evidence="2" id="KW-0547">Nucleotide-binding</keyword>
<dbReference type="SUPFAM" id="SSF53244">
    <property type="entry name" value="MurD-like peptide ligases, peptide-binding domain"/>
    <property type="match status" value="1"/>
</dbReference>
<reference evidence="7 8" key="1">
    <citation type="submission" date="2019-02" db="EMBL/GenBank/DDBJ databases">
        <title>Isolation and identification of novel species under the genus Muribaculum.</title>
        <authorList>
            <person name="Miyake S."/>
            <person name="Ding Y."/>
            <person name="Low A."/>
            <person name="Soh M."/>
            <person name="Seedorf H."/>
        </authorList>
    </citation>
    <scope>NUCLEOTIDE SEQUENCE [LARGE SCALE GENOMIC DNA]</scope>
    <source>
        <strain evidence="7 8">TLL-A3</strain>
    </source>
</reference>
<dbReference type="SUPFAM" id="SSF53623">
    <property type="entry name" value="MurD-like peptide ligases, catalytic domain"/>
    <property type="match status" value="1"/>
</dbReference>
<dbReference type="Gene3D" id="3.40.1190.10">
    <property type="entry name" value="Mur-like, catalytic domain"/>
    <property type="match status" value="1"/>
</dbReference>
<protein>
    <submittedName>
        <fullName evidence="7">UDP-N-acetylmuramoyl-tripeptide--D-alanyl-D-alanine ligase</fullName>
    </submittedName>
</protein>
<dbReference type="RefSeq" id="WP_135472544.1">
    <property type="nucleotide sequence ID" value="NZ_CASGTF010000036.1"/>
</dbReference>
<keyword evidence="4" id="KW-1133">Transmembrane helix</keyword>
<evidence type="ECO:0000256" key="2">
    <source>
        <dbReference type="ARBA" id="ARBA00022741"/>
    </source>
</evidence>
<organism evidence="7 8">
    <name type="scientific">Duncaniella freteri</name>
    <dbReference type="NCBI Taxonomy" id="2530391"/>
    <lineage>
        <taxon>Bacteria</taxon>
        <taxon>Pseudomonadati</taxon>
        <taxon>Bacteroidota</taxon>
        <taxon>Bacteroidia</taxon>
        <taxon>Bacteroidales</taxon>
        <taxon>Muribaculaceae</taxon>
        <taxon>Duncaniella</taxon>
    </lineage>
</organism>
<dbReference type="AlphaFoldDB" id="A0A4Z0V5R4"/>
<dbReference type="Proteomes" id="UP000297635">
    <property type="component" value="Unassembled WGS sequence"/>
</dbReference>